<dbReference type="PANTHER" id="PTHR13396">
    <property type="entry name" value="NEDD4 FAMILY INTERACTING PROTEIN 1/2"/>
    <property type="match status" value="1"/>
</dbReference>
<sequence>MDLHPSVTSRYQVLRNEENERESPAVEQASTSTQSTSGAAPLKPTASPSPPPYGPIPAEADTTLHLQGPCELFPVPPPYSVATSLPSYDEAEAAKAAALAASAVASVEPGPGEDAFPSREASTISDPDQLRVGNDSIFIVAFFFLR</sequence>
<keyword evidence="2" id="KW-0812">Transmembrane</keyword>
<dbReference type="GO" id="GO:0048471">
    <property type="term" value="C:perinuclear region of cytoplasm"/>
    <property type="evidence" value="ECO:0007669"/>
    <property type="project" value="TreeGrafter"/>
</dbReference>
<dbReference type="InterPro" id="IPR019325">
    <property type="entry name" value="NEDD4/Bsd2"/>
</dbReference>
<keyword evidence="3" id="KW-1133">Transmembrane helix</keyword>
<feature type="compositionally biased region" description="Low complexity" evidence="5">
    <location>
        <begin position="28"/>
        <end position="46"/>
    </location>
</feature>
<dbReference type="GO" id="GO:0007034">
    <property type="term" value="P:vacuolar transport"/>
    <property type="evidence" value="ECO:0007669"/>
    <property type="project" value="InterPro"/>
</dbReference>
<dbReference type="Ensembl" id="ENSVURT00010024536.1">
    <property type="protein sequence ID" value="ENSVURP00010021547.1"/>
    <property type="gene ID" value="ENSVURG00010016507.1"/>
</dbReference>
<dbReference type="OMA" id="LQGPCEL"/>
<keyword evidence="4" id="KW-0472">Membrane</keyword>
<organism evidence="6 7">
    <name type="scientific">Vombatus ursinus</name>
    <name type="common">Common wombat</name>
    <dbReference type="NCBI Taxonomy" id="29139"/>
    <lineage>
        <taxon>Eukaryota</taxon>
        <taxon>Metazoa</taxon>
        <taxon>Chordata</taxon>
        <taxon>Craniata</taxon>
        <taxon>Vertebrata</taxon>
        <taxon>Euteleostomi</taxon>
        <taxon>Mammalia</taxon>
        <taxon>Metatheria</taxon>
        <taxon>Diprotodontia</taxon>
        <taxon>Vombatidae</taxon>
        <taxon>Vombatus</taxon>
    </lineage>
</organism>
<reference evidence="6" key="2">
    <citation type="submission" date="2025-08" db="UniProtKB">
        <authorList>
            <consortium name="Ensembl"/>
        </authorList>
    </citation>
    <scope>IDENTIFICATION</scope>
</reference>
<proteinExistence type="predicted"/>
<accession>A0A4X2LKW5</accession>
<evidence type="ECO:0008006" key="8">
    <source>
        <dbReference type="Google" id="ProtNLM"/>
    </source>
</evidence>
<reference evidence="7" key="1">
    <citation type="submission" date="2018-12" db="EMBL/GenBank/DDBJ databases">
        <authorList>
            <person name="Yazar S."/>
        </authorList>
    </citation>
    <scope>NUCLEOTIDE SEQUENCE [LARGE SCALE GENOMIC DNA]</scope>
</reference>
<evidence type="ECO:0000256" key="3">
    <source>
        <dbReference type="ARBA" id="ARBA00022989"/>
    </source>
</evidence>
<evidence type="ECO:0000313" key="7">
    <source>
        <dbReference type="Proteomes" id="UP000314987"/>
    </source>
</evidence>
<feature type="compositionally biased region" description="Basic and acidic residues" evidence="5">
    <location>
        <begin position="15"/>
        <end position="24"/>
    </location>
</feature>
<dbReference type="GO" id="GO:0005783">
    <property type="term" value="C:endoplasmic reticulum"/>
    <property type="evidence" value="ECO:0007669"/>
    <property type="project" value="TreeGrafter"/>
</dbReference>
<evidence type="ECO:0000313" key="6">
    <source>
        <dbReference type="Ensembl" id="ENSVURP00010021547.1"/>
    </source>
</evidence>
<dbReference type="GO" id="GO:0005794">
    <property type="term" value="C:Golgi apparatus"/>
    <property type="evidence" value="ECO:0007669"/>
    <property type="project" value="TreeGrafter"/>
</dbReference>
<dbReference type="GO" id="GO:0030001">
    <property type="term" value="P:metal ion transport"/>
    <property type="evidence" value="ECO:0007669"/>
    <property type="project" value="InterPro"/>
</dbReference>
<dbReference type="GO" id="GO:0050699">
    <property type="term" value="F:WW domain binding"/>
    <property type="evidence" value="ECO:0007669"/>
    <property type="project" value="TreeGrafter"/>
</dbReference>
<dbReference type="GO" id="GO:0006511">
    <property type="term" value="P:ubiquitin-dependent protein catabolic process"/>
    <property type="evidence" value="ECO:0007669"/>
    <property type="project" value="TreeGrafter"/>
</dbReference>
<dbReference type="GO" id="GO:0016020">
    <property type="term" value="C:membrane"/>
    <property type="evidence" value="ECO:0007669"/>
    <property type="project" value="UniProtKB-SubCell"/>
</dbReference>
<evidence type="ECO:0000256" key="5">
    <source>
        <dbReference type="SAM" id="MobiDB-lite"/>
    </source>
</evidence>
<evidence type="ECO:0000256" key="4">
    <source>
        <dbReference type="ARBA" id="ARBA00023136"/>
    </source>
</evidence>
<keyword evidence="7" id="KW-1185">Reference proteome</keyword>
<reference evidence="6" key="3">
    <citation type="submission" date="2025-09" db="UniProtKB">
        <authorList>
            <consortium name="Ensembl"/>
        </authorList>
    </citation>
    <scope>IDENTIFICATION</scope>
</reference>
<comment type="subcellular location">
    <subcellularLocation>
        <location evidence="1">Membrane</location>
        <topology evidence="1">Multi-pass membrane protein</topology>
    </subcellularLocation>
</comment>
<evidence type="ECO:0000256" key="1">
    <source>
        <dbReference type="ARBA" id="ARBA00004141"/>
    </source>
</evidence>
<dbReference type="GO" id="GO:0031398">
    <property type="term" value="P:positive regulation of protein ubiquitination"/>
    <property type="evidence" value="ECO:0007669"/>
    <property type="project" value="TreeGrafter"/>
</dbReference>
<name>A0A4X2LKW5_VOMUR</name>
<feature type="region of interest" description="Disordered" evidence="5">
    <location>
        <begin position="1"/>
        <end position="61"/>
    </location>
</feature>
<evidence type="ECO:0000256" key="2">
    <source>
        <dbReference type="ARBA" id="ARBA00022692"/>
    </source>
</evidence>
<protein>
    <recommendedName>
        <fullName evidence="8">Nedd4 family interacting protein 2</fullName>
    </recommendedName>
</protein>
<dbReference type="Proteomes" id="UP000314987">
    <property type="component" value="Unassembled WGS sequence"/>
</dbReference>
<dbReference type="GeneTree" id="ENSGT01100000266898"/>
<feature type="compositionally biased region" description="Polar residues" evidence="5">
    <location>
        <begin position="1"/>
        <end position="11"/>
    </location>
</feature>
<dbReference type="PANTHER" id="PTHR13396:SF4">
    <property type="entry name" value="NEDD4 FAMILY-INTERACTING PROTEIN 2"/>
    <property type="match status" value="1"/>
</dbReference>
<dbReference type="STRING" id="29139.ENSVURP00010021547"/>
<dbReference type="AlphaFoldDB" id="A0A4X2LKW5"/>